<reference evidence="7" key="1">
    <citation type="submission" date="2023-03" db="EMBL/GenBank/DDBJ databases">
        <title>Mating type loci evolution in Malassezia.</title>
        <authorList>
            <person name="Coelho M.A."/>
        </authorList>
    </citation>
    <scope>NUCLEOTIDE SEQUENCE</scope>
    <source>
        <strain evidence="7">CBS 9431</strain>
    </source>
</reference>
<dbReference type="PANTHER" id="PTHR12883">
    <property type="entry name" value="ADIPOCYTE-SPECIFIC PROTEIN 4-RELATED"/>
    <property type="match status" value="1"/>
</dbReference>
<evidence type="ECO:0000256" key="6">
    <source>
        <dbReference type="SAM" id="Phobius"/>
    </source>
</evidence>
<keyword evidence="8" id="KW-1185">Reference proteome</keyword>
<organism evidence="7 8">
    <name type="scientific">Malassezia japonica</name>
    <dbReference type="NCBI Taxonomy" id="223818"/>
    <lineage>
        <taxon>Eukaryota</taxon>
        <taxon>Fungi</taxon>
        <taxon>Dikarya</taxon>
        <taxon>Basidiomycota</taxon>
        <taxon>Ustilaginomycotina</taxon>
        <taxon>Malasseziomycetes</taxon>
        <taxon>Malasseziales</taxon>
        <taxon>Malasseziaceae</taxon>
        <taxon>Malassezia</taxon>
    </lineage>
</organism>
<feature type="compositionally biased region" description="Low complexity" evidence="5">
    <location>
        <begin position="394"/>
        <end position="404"/>
    </location>
</feature>
<proteinExistence type="predicted"/>
<dbReference type="RefSeq" id="XP_060120796.1">
    <property type="nucleotide sequence ID" value="XM_060264813.1"/>
</dbReference>
<sequence>MEALLERFTEPLKTAIDPLRNLVRPEEVPMWQGQIGSFNVAFYPSQFYIQGVLVALAVVYGLFALVGRWRNQRAAQPFEEVFGRALQGEFAQVGASADAPELVWNGAADAMFFASGRRGVEYMHATLKLQPRHDVLMHIGSFLYDALALPATPFSVSDHVTLTFRLPHNERTPTGTFAVIDKHDLQRVRAGRFDLSFAKVADGENASSARALDERFAIAAETGNVTDKWLGESGQRGDEQRKRLGLVDALNGPGGRFVVSLVCSDQPSERPQNGAVPLQERIALTLRLPRSKAEAEAQLPVLTAVFDVIDALHLTATGRENLMALRPETQAALKRTRTEVNALLDKEVAQLSEEDEKEAREEARRKAQQEKFDKLSPAEQAKRKQVEKKRAQRKAQTAALRSRQ</sequence>
<dbReference type="GO" id="GO:0016020">
    <property type="term" value="C:membrane"/>
    <property type="evidence" value="ECO:0007669"/>
    <property type="project" value="UniProtKB-SubCell"/>
</dbReference>
<comment type="subcellular location">
    <subcellularLocation>
        <location evidence="1">Membrane</location>
        <topology evidence="1">Single-pass membrane protein</topology>
    </subcellularLocation>
</comment>
<evidence type="ECO:0000256" key="4">
    <source>
        <dbReference type="ARBA" id="ARBA00023136"/>
    </source>
</evidence>
<evidence type="ECO:0008006" key="9">
    <source>
        <dbReference type="Google" id="ProtNLM"/>
    </source>
</evidence>
<dbReference type="GO" id="GO:0005509">
    <property type="term" value="F:calcium ion binding"/>
    <property type="evidence" value="ECO:0007669"/>
    <property type="project" value="InterPro"/>
</dbReference>
<dbReference type="AlphaFoldDB" id="A0AAF0EZ60"/>
<feature type="compositionally biased region" description="Basic and acidic residues" evidence="5">
    <location>
        <begin position="357"/>
        <end position="384"/>
    </location>
</feature>
<name>A0AAF0EZ60_9BASI</name>
<evidence type="ECO:0000313" key="8">
    <source>
        <dbReference type="Proteomes" id="UP001217754"/>
    </source>
</evidence>
<evidence type="ECO:0000256" key="3">
    <source>
        <dbReference type="ARBA" id="ARBA00022989"/>
    </source>
</evidence>
<evidence type="ECO:0000256" key="1">
    <source>
        <dbReference type="ARBA" id="ARBA00004167"/>
    </source>
</evidence>
<protein>
    <recommendedName>
        <fullName evidence="9">DUF1682-domain-containing protein</fullName>
    </recommendedName>
</protein>
<evidence type="ECO:0000256" key="5">
    <source>
        <dbReference type="SAM" id="MobiDB-lite"/>
    </source>
</evidence>
<keyword evidence="3 6" id="KW-1133">Transmembrane helix</keyword>
<evidence type="ECO:0000313" key="7">
    <source>
        <dbReference type="EMBL" id="WFD37899.1"/>
    </source>
</evidence>
<dbReference type="Pfam" id="PF07946">
    <property type="entry name" value="CCDC47"/>
    <property type="match status" value="1"/>
</dbReference>
<dbReference type="GO" id="GO:0032469">
    <property type="term" value="P:endoplasmic reticulum calcium ion homeostasis"/>
    <property type="evidence" value="ECO:0007669"/>
    <property type="project" value="InterPro"/>
</dbReference>
<feature type="transmembrane region" description="Helical" evidence="6">
    <location>
        <begin position="47"/>
        <end position="66"/>
    </location>
</feature>
<gene>
    <name evidence="7" type="ORF">MJAP1_000846</name>
</gene>
<keyword evidence="4 6" id="KW-0472">Membrane</keyword>
<accession>A0AAF0EZ60</accession>
<dbReference type="InterPro" id="IPR012879">
    <property type="entry name" value="CCDC47"/>
</dbReference>
<keyword evidence="2 6" id="KW-0812">Transmembrane</keyword>
<feature type="region of interest" description="Disordered" evidence="5">
    <location>
        <begin position="351"/>
        <end position="404"/>
    </location>
</feature>
<dbReference type="GeneID" id="85224495"/>
<dbReference type="EMBL" id="CP119958">
    <property type="protein sequence ID" value="WFD37899.1"/>
    <property type="molecule type" value="Genomic_DNA"/>
</dbReference>
<evidence type="ECO:0000256" key="2">
    <source>
        <dbReference type="ARBA" id="ARBA00022692"/>
    </source>
</evidence>
<dbReference type="GO" id="GO:0005783">
    <property type="term" value="C:endoplasmic reticulum"/>
    <property type="evidence" value="ECO:0007669"/>
    <property type="project" value="InterPro"/>
</dbReference>
<dbReference type="Proteomes" id="UP001217754">
    <property type="component" value="Chromosome 1"/>
</dbReference>
<dbReference type="PANTHER" id="PTHR12883:SF0">
    <property type="entry name" value="PAT COMPLEX SUBUNIT CCDC47"/>
    <property type="match status" value="1"/>
</dbReference>